<proteinExistence type="predicted"/>
<organism evidence="1 2">
    <name type="scientific">Mycobacterium gallinarum</name>
    <dbReference type="NCBI Taxonomy" id="39689"/>
    <lineage>
        <taxon>Bacteria</taxon>
        <taxon>Bacillati</taxon>
        <taxon>Actinomycetota</taxon>
        <taxon>Actinomycetes</taxon>
        <taxon>Mycobacteriales</taxon>
        <taxon>Mycobacteriaceae</taxon>
        <taxon>Mycobacterium</taxon>
    </lineage>
</organism>
<reference evidence="1 2" key="1">
    <citation type="journal article" date="2019" name="Emerg. Microbes Infect.">
        <title>Comprehensive subspecies identification of 175 nontuberculous mycobacteria species based on 7547 genomic profiles.</title>
        <authorList>
            <person name="Matsumoto Y."/>
            <person name="Kinjo T."/>
            <person name="Motooka D."/>
            <person name="Nabeya D."/>
            <person name="Jung N."/>
            <person name="Uechi K."/>
            <person name="Horii T."/>
            <person name="Iida T."/>
            <person name="Fujita J."/>
            <person name="Nakamura S."/>
        </authorList>
    </citation>
    <scope>NUCLEOTIDE SEQUENCE [LARGE SCALE GENOMIC DNA]</scope>
    <source>
        <strain evidence="1 2">JCM 6399</strain>
    </source>
</reference>
<dbReference type="InterPro" id="IPR023393">
    <property type="entry name" value="START-like_dom_sf"/>
</dbReference>
<sequence>MVGVGDDLAVDANGDVLARRFDGDRMGSGWLEYGAIAHDRTNVAVPLRIPVSLATIRDMSAHGPASAEASTDIAAEPATVYALITDLPTLATLAEEATEMVWHRGDRVAPGAVFKGRNQQGSKKWTTTCTVTDAEPGRAFAFDVKSLVIPVAHWRYDITATDSGCTVTERTWDKRPGWFRTPAGIATGVRDRDTANAKHIKLTLQRLKERAER</sequence>
<dbReference type="Gene3D" id="3.30.530.20">
    <property type="match status" value="1"/>
</dbReference>
<dbReference type="InterPro" id="IPR019587">
    <property type="entry name" value="Polyketide_cyclase/dehydratase"/>
</dbReference>
<accession>A0A9W4FHI9</accession>
<dbReference type="Proteomes" id="UP000465785">
    <property type="component" value="Chromosome"/>
</dbReference>
<dbReference type="CDD" id="cd07812">
    <property type="entry name" value="SRPBCC"/>
    <property type="match status" value="1"/>
</dbReference>
<evidence type="ECO:0008006" key="3">
    <source>
        <dbReference type="Google" id="ProtNLM"/>
    </source>
</evidence>
<dbReference type="SUPFAM" id="SSF55961">
    <property type="entry name" value="Bet v1-like"/>
    <property type="match status" value="1"/>
</dbReference>
<protein>
    <recommendedName>
        <fullName evidence="3">Polyketide cyclase</fullName>
    </recommendedName>
</protein>
<keyword evidence="2" id="KW-1185">Reference proteome</keyword>
<evidence type="ECO:0000313" key="1">
    <source>
        <dbReference type="EMBL" id="BBY94793.1"/>
    </source>
</evidence>
<dbReference type="EMBL" id="AP022601">
    <property type="protein sequence ID" value="BBY94793.1"/>
    <property type="molecule type" value="Genomic_DNA"/>
</dbReference>
<gene>
    <name evidence="1" type="ORF">MGALJ_44620</name>
</gene>
<dbReference type="KEGG" id="mgau:MGALJ_44620"/>
<dbReference type="Pfam" id="PF10604">
    <property type="entry name" value="Polyketide_cyc2"/>
    <property type="match status" value="1"/>
</dbReference>
<dbReference type="AlphaFoldDB" id="A0A9W4FHI9"/>
<evidence type="ECO:0000313" key="2">
    <source>
        <dbReference type="Proteomes" id="UP000465785"/>
    </source>
</evidence>
<name>A0A9W4FHI9_9MYCO</name>